<dbReference type="OrthoDB" id="4805183at2"/>
<dbReference type="EMBL" id="FXYZ01000024">
    <property type="protein sequence ID" value="SMY00427.1"/>
    <property type="molecule type" value="Genomic_DNA"/>
</dbReference>
<name>A0A2H1KP78_BREAU</name>
<dbReference type="AlphaFoldDB" id="A0A2H1KP78"/>
<protein>
    <submittedName>
        <fullName evidence="2">Uncharacterized protein</fullName>
    </submittedName>
</protein>
<sequence length="420" mass="47078">MTTQTATQPLGRKLSRAQADAEIAAIGQAVLSGDLPEDAGRRQVAEIFVSSDVGAQISYHFRARSNQDMVDLADSGRDLVLDKLLNDAVFYDFNKADGRKFSSWVFGMMLSAKPALEKKHRIVQDRYCPVESVGEYFADNQEPEPMFTSTPKVETEALKSLEPEADVFEEFADQSERFLKRYRSREERIYVCAQFLHRKLHLPPLVRPTDAAERLSILARLREEPKLAHRSLLAFYDLIQGREIPSDIGDDLLALWDDLSFTDVKRLLTSAGAKHIAVVAEAAVMQLLIPAKTAVKAMQSNLKNMVTSNDSTQWKKLSKDLFDSFLAKECEPASRHSPLWNSINGDEDIHAKRQILAGEFNTLCQQVIDFSGQPLGETVEEITGVLIDIWEEAYHRDNLSKTFAEVIGEGEGPTETQLCA</sequence>
<proteinExistence type="predicted"/>
<dbReference type="RefSeq" id="WP_069600527.1">
    <property type="nucleotide sequence ID" value="NZ_CP017150.1"/>
</dbReference>
<evidence type="ECO:0000313" key="3">
    <source>
        <dbReference type="Proteomes" id="UP000234300"/>
    </source>
</evidence>
<dbReference type="Proteomes" id="UP000234300">
    <property type="component" value="Unassembled WGS sequence"/>
</dbReference>
<organism evidence="2 3">
    <name type="scientific">Brevibacterium aurantiacum</name>
    <dbReference type="NCBI Taxonomy" id="273384"/>
    <lineage>
        <taxon>Bacteria</taxon>
        <taxon>Bacillati</taxon>
        <taxon>Actinomycetota</taxon>
        <taxon>Actinomycetes</taxon>
        <taxon>Micrococcales</taxon>
        <taxon>Brevibacteriaceae</taxon>
        <taxon>Brevibacterium</taxon>
    </lineage>
</organism>
<reference evidence="3 4" key="1">
    <citation type="submission" date="2017-03" db="EMBL/GenBank/DDBJ databases">
        <authorList>
            <person name="Afonso C.L."/>
            <person name="Miller P.J."/>
            <person name="Scott M.A."/>
            <person name="Spackman E."/>
            <person name="Goraichik I."/>
            <person name="Dimitrov K.M."/>
            <person name="Suarez D.L."/>
            <person name="Swayne D.E."/>
        </authorList>
    </citation>
    <scope>NUCLEOTIDE SEQUENCE [LARGE SCALE GENOMIC DNA]</scope>
    <source>
        <strain evidence="1">6</strain>
        <strain evidence="4">6(3)</strain>
        <strain evidence="2">8</strain>
        <strain evidence="3">8(6)</strain>
    </source>
</reference>
<evidence type="ECO:0000313" key="4">
    <source>
        <dbReference type="Proteomes" id="UP000234327"/>
    </source>
</evidence>
<dbReference type="Proteomes" id="UP000234327">
    <property type="component" value="Unassembled WGS sequence"/>
</dbReference>
<gene>
    <name evidence="1" type="ORF">BAURA63_03443</name>
    <name evidence="2" type="ORF">BAURA86_03064</name>
</gene>
<evidence type="ECO:0000313" key="1">
    <source>
        <dbReference type="EMBL" id="SMY00427.1"/>
    </source>
</evidence>
<dbReference type="EMBL" id="FXZI01000012">
    <property type="protein sequence ID" value="SMY01439.1"/>
    <property type="molecule type" value="Genomic_DNA"/>
</dbReference>
<evidence type="ECO:0000313" key="2">
    <source>
        <dbReference type="EMBL" id="SMY01439.1"/>
    </source>
</evidence>
<accession>A0A2H1KP78</accession>